<feature type="transmembrane region" description="Helical" evidence="1">
    <location>
        <begin position="152"/>
        <end position="173"/>
    </location>
</feature>
<dbReference type="Proteomes" id="UP001152607">
    <property type="component" value="Unassembled WGS sequence"/>
</dbReference>
<sequence length="295" mass="33222">MPSAILIAYIVCFSIGLVSSTKLLYRDAMPHSVVETNGTSRTATSKERFVAAAFDLAQVFLFINDITAIAIAIASISHFKWIDLSITFTLQLLTSMNFVRHLQGLFMDRTITYLPYIAAIILTARDSVRYLGNPFTRDPSGFLIWDINTEMLLIYESVILFTLSIGPLTVVRLSYRSLRQHRNSGRNNQNYKVILMVFFIINMAVVLSELCGTAIILRSVLLSKPETGTRDGIFLVCTFAQILSNFSIAFPIIIKWIIKGINGWEAIFHLLERDYNNSQGAFELNSQDSPRGTRT</sequence>
<keyword evidence="1" id="KW-0472">Membrane</keyword>
<keyword evidence="3" id="KW-1185">Reference proteome</keyword>
<comment type="caution">
    <text evidence="2">The sequence shown here is derived from an EMBL/GenBank/DDBJ whole genome shotgun (WGS) entry which is preliminary data.</text>
</comment>
<evidence type="ECO:0000313" key="2">
    <source>
        <dbReference type="EMBL" id="CAI6342335.1"/>
    </source>
</evidence>
<protein>
    <submittedName>
        <fullName evidence="2">Uncharacterized protein</fullName>
    </submittedName>
</protein>
<feature type="transmembrane region" description="Helical" evidence="1">
    <location>
        <begin position="193"/>
        <end position="221"/>
    </location>
</feature>
<organism evidence="2 3">
    <name type="scientific">Periconia digitata</name>
    <dbReference type="NCBI Taxonomy" id="1303443"/>
    <lineage>
        <taxon>Eukaryota</taxon>
        <taxon>Fungi</taxon>
        <taxon>Dikarya</taxon>
        <taxon>Ascomycota</taxon>
        <taxon>Pezizomycotina</taxon>
        <taxon>Dothideomycetes</taxon>
        <taxon>Pleosporomycetidae</taxon>
        <taxon>Pleosporales</taxon>
        <taxon>Massarineae</taxon>
        <taxon>Periconiaceae</taxon>
        <taxon>Periconia</taxon>
    </lineage>
</organism>
<accession>A0A9W4XVH2</accession>
<feature type="transmembrane region" description="Helical" evidence="1">
    <location>
        <begin position="233"/>
        <end position="254"/>
    </location>
</feature>
<keyword evidence="1" id="KW-1133">Transmembrane helix</keyword>
<name>A0A9W4XVH2_9PLEO</name>
<evidence type="ECO:0000313" key="3">
    <source>
        <dbReference type="Proteomes" id="UP001152607"/>
    </source>
</evidence>
<evidence type="ECO:0000256" key="1">
    <source>
        <dbReference type="SAM" id="Phobius"/>
    </source>
</evidence>
<reference evidence="2" key="1">
    <citation type="submission" date="2023-01" db="EMBL/GenBank/DDBJ databases">
        <authorList>
            <person name="Van Ghelder C."/>
            <person name="Rancurel C."/>
        </authorList>
    </citation>
    <scope>NUCLEOTIDE SEQUENCE</scope>
    <source>
        <strain evidence="2">CNCM I-4278</strain>
    </source>
</reference>
<dbReference type="OrthoDB" id="3782795at2759"/>
<dbReference type="EMBL" id="CAOQHR010000013">
    <property type="protein sequence ID" value="CAI6342335.1"/>
    <property type="molecule type" value="Genomic_DNA"/>
</dbReference>
<proteinExistence type="predicted"/>
<feature type="transmembrane region" description="Helical" evidence="1">
    <location>
        <begin position="6"/>
        <end position="25"/>
    </location>
</feature>
<gene>
    <name evidence="2" type="ORF">PDIGIT_LOCUS15541</name>
</gene>
<feature type="transmembrane region" description="Helical" evidence="1">
    <location>
        <begin position="49"/>
        <end position="75"/>
    </location>
</feature>
<keyword evidence="1" id="KW-0812">Transmembrane</keyword>
<dbReference type="AlphaFoldDB" id="A0A9W4XVH2"/>